<dbReference type="CDD" id="cd02142">
    <property type="entry name" value="McbC_SagB-like_oxidoreductase"/>
    <property type="match status" value="2"/>
</dbReference>
<dbReference type="SUPFAM" id="SSF55469">
    <property type="entry name" value="FMN-dependent nitroreductase-like"/>
    <property type="match status" value="2"/>
</dbReference>
<dbReference type="EMBL" id="CAQJ01000091">
    <property type="protein sequence ID" value="CCQ91802.1"/>
    <property type="molecule type" value="Genomic_DNA"/>
</dbReference>
<dbReference type="SUPFAM" id="SSF51430">
    <property type="entry name" value="NAD(P)-linked oxidoreductase"/>
    <property type="match status" value="1"/>
</dbReference>
<proteinExistence type="predicted"/>
<evidence type="ECO:0000313" key="1">
    <source>
        <dbReference type="EMBL" id="CCQ91802.1"/>
    </source>
</evidence>
<dbReference type="GO" id="GO:0016491">
    <property type="term" value="F:oxidoreductase activity"/>
    <property type="evidence" value="ECO:0007669"/>
    <property type="project" value="InterPro"/>
</dbReference>
<dbReference type="OrthoDB" id="9801593at2"/>
<name>M1Z1E4_NITG3</name>
<organism evidence="1 2">
    <name type="scientific">Nitrospina gracilis (strain 3/211)</name>
    <dbReference type="NCBI Taxonomy" id="1266370"/>
    <lineage>
        <taxon>Bacteria</taxon>
        <taxon>Pseudomonadati</taxon>
        <taxon>Nitrospinota/Tectimicrobiota group</taxon>
        <taxon>Nitrospinota</taxon>
        <taxon>Nitrospinia</taxon>
        <taxon>Nitrospinales</taxon>
        <taxon>Nitrospinaceae</taxon>
        <taxon>Nitrospina</taxon>
    </lineage>
</organism>
<dbReference type="PANTHER" id="PTHR42741">
    <property type="entry name" value="NITROREDUCTASE FAMILY PROTEIN"/>
    <property type="match status" value="1"/>
</dbReference>
<dbReference type="Gene3D" id="3.20.20.100">
    <property type="entry name" value="NADP-dependent oxidoreductase domain"/>
    <property type="match status" value="1"/>
</dbReference>
<dbReference type="AlphaFoldDB" id="M1Z1E4"/>
<dbReference type="RefSeq" id="WP_005010961.1">
    <property type="nucleotide sequence ID" value="NZ_HG422173.1"/>
</dbReference>
<dbReference type="Proteomes" id="UP000011704">
    <property type="component" value="Unassembled WGS sequence"/>
</dbReference>
<dbReference type="InParanoid" id="M1Z1E4"/>
<dbReference type="HOGENOM" id="CLU_293700_0_0_0"/>
<dbReference type="STRING" id="1266370.NITGR_820004"/>
<evidence type="ECO:0008006" key="3">
    <source>
        <dbReference type="Google" id="ProtNLM"/>
    </source>
</evidence>
<dbReference type="Gene3D" id="3.40.109.10">
    <property type="entry name" value="NADH Oxidase"/>
    <property type="match status" value="2"/>
</dbReference>
<dbReference type="CDD" id="cd19099">
    <property type="entry name" value="AKR_unchar"/>
    <property type="match status" value="1"/>
</dbReference>
<dbReference type="PANTHER" id="PTHR42741:SF3">
    <property type="entry name" value="NITROREDUCTASE FAMILY PROTEIN"/>
    <property type="match status" value="1"/>
</dbReference>
<sequence>MSRNPVKSAVSYHQRTKHHFYNLAKGPGHLDWATQPNPFRRYEDAPLIYLPPIVSDDSAPYHKIFEENAIAPRPLNADSLSHFFELSLAISAWKQAGDNRWALRSNPSSGNLHPTEGYGVLNAMEGIGDAPGVYHYAPKEHGLERRAELDGETFRSLLANFPDGTFLAGLTSIHWREAWKYGERAFRYCQHDIGHALGAYRIAAAVLGWKLVLLEEMDDAAIAGLFGLDREADYREAEREHPDLVAAVLTQPGEFPKTRRLPAEAIQAVRRANWRGRANRLSPDHRDWPVIDEVAESTLKPDSGRWEQVPPFAASHDWLNAELPLRQKRITARQIIRQRRSAVAFDGRTGMTRDAFFNTLAHTIQPIPADAVPWKPSIHFCLYVHRVEDLPSGIYFFVREPGQLQRLKESTDPAFLWQQPEGCPENLPLYLLKEMNIQREAAQVSCTQEIAGQSTFSLGMIAEFHDSLEQQGGWYYRRLFWEAGMVGQMLYLAAEFMGLRATGIGCYFDDPVHEILRLRGNAYQSLYHFTIGGAVDDKRLTTHPAYPWSCDLVESRFDAREGGAETDACAGRTRPLPDAGCRDWNGRRVSRLGLGLKSFGRIQHQHMEAIDAFLESPLNVVETSPDFSEGEDQIVLGDTLNRRLNAGGKGAEGLFIITAVGLAKGRHHRLLQDLESRGRAVPDVIPLGDGRAFCMHPEFLRDQIDRSIRRTGLPQLDLVILRLPEEELPELDEEAIRWQVRRAFLYLHEECERGRISGFGISCPDWLEIKPRWSGFTLETVHAENEGLPGFQAIEFSANFIHDRAVAGSGKGPSLVERAKSLGLKTIAGRPYRAVVEGEGVLLIDYPESESGNRGQKWDWLLDELKELETRIHLNSMADGRNLKEVLEQASIPSPFKFRDLLEPVRNFLPESTRQLNEVLDNIRQVYFRARSLGEQIVQARLWDPVSFDEMFDTAEQYVDWISQDLKIRFQQESNSRIKSLRERYFPGSPEAIPLQVLGVKWLLDRGVDIVLSGMTRREYVAEACRLLNAFDNS</sequence>
<gene>
    <name evidence="1" type="ORF">NITGR_820004</name>
</gene>
<evidence type="ECO:0000313" key="2">
    <source>
        <dbReference type="Proteomes" id="UP000011704"/>
    </source>
</evidence>
<dbReference type="InterPro" id="IPR036812">
    <property type="entry name" value="NAD(P)_OxRdtase_dom_sf"/>
</dbReference>
<keyword evidence="2" id="KW-1185">Reference proteome</keyword>
<dbReference type="InterPro" id="IPR000415">
    <property type="entry name" value="Nitroreductase-like"/>
</dbReference>
<accession>M1Z1E4</accession>
<protein>
    <recommendedName>
        <fullName evidence="3">Nitroreductase domain-containing protein</fullName>
    </recommendedName>
</protein>
<comment type="caution">
    <text evidence="1">The sequence shown here is derived from an EMBL/GenBank/DDBJ whole genome shotgun (WGS) entry which is preliminary data.</text>
</comment>
<reference evidence="1 2" key="1">
    <citation type="journal article" date="2013" name="Front. Microbiol.">
        <title>The genome of Nitrospina gracilis illuminates the metabolism and evolution of the major marine nitrite oxidizer.</title>
        <authorList>
            <person name="Luecker S."/>
            <person name="Nowka B."/>
            <person name="Rattei T."/>
            <person name="Spieck E."/>
            <person name="and Daims H."/>
        </authorList>
    </citation>
    <scope>NUCLEOTIDE SEQUENCE [LARGE SCALE GENOMIC DNA]</scope>
    <source>
        <strain evidence="1 2">3/211</strain>
    </source>
</reference>